<feature type="signal peptide" evidence="8">
    <location>
        <begin position="1"/>
        <end position="30"/>
    </location>
</feature>
<evidence type="ECO:0000256" key="7">
    <source>
        <dbReference type="ARBA" id="ARBA00023157"/>
    </source>
</evidence>
<evidence type="ECO:0000256" key="8">
    <source>
        <dbReference type="SAM" id="SignalP"/>
    </source>
</evidence>
<dbReference type="SUPFAM" id="SSF53474">
    <property type="entry name" value="alpha/beta-Hydrolases"/>
    <property type="match status" value="1"/>
</dbReference>
<evidence type="ECO:0000256" key="6">
    <source>
        <dbReference type="ARBA" id="ARBA00022837"/>
    </source>
</evidence>
<keyword evidence="10" id="KW-1185">Reference proteome</keyword>
<evidence type="ECO:0000256" key="4">
    <source>
        <dbReference type="ARBA" id="ARBA00022729"/>
    </source>
</evidence>
<evidence type="ECO:0000313" key="9">
    <source>
        <dbReference type="EMBL" id="MEO3690539.1"/>
    </source>
</evidence>
<dbReference type="GO" id="GO:0016787">
    <property type="term" value="F:hydrolase activity"/>
    <property type="evidence" value="ECO:0007669"/>
    <property type="project" value="UniProtKB-KW"/>
</dbReference>
<comment type="similarity">
    <text evidence="1">Belongs to the tannase family.</text>
</comment>
<dbReference type="InterPro" id="IPR011118">
    <property type="entry name" value="Tannase/feruloyl_esterase"/>
</dbReference>
<gene>
    <name evidence="9" type="ORF">ABDJ85_03605</name>
</gene>
<evidence type="ECO:0000256" key="5">
    <source>
        <dbReference type="ARBA" id="ARBA00022801"/>
    </source>
</evidence>
<keyword evidence="7" id="KW-1015">Disulfide bond</keyword>
<dbReference type="Gene3D" id="3.40.50.1820">
    <property type="entry name" value="alpha/beta hydrolase"/>
    <property type="match status" value="1"/>
</dbReference>
<keyword evidence="6" id="KW-0106">Calcium</keyword>
<reference evidence="9 10" key="1">
    <citation type="submission" date="2024-05" db="EMBL/GenBank/DDBJ databases">
        <title>Roseateles sp. DJS-2-20 16S ribosomal RNA gene Genome sequencing and assembly.</title>
        <authorList>
            <person name="Woo H."/>
        </authorList>
    </citation>
    <scope>NUCLEOTIDE SEQUENCE [LARGE SCALE GENOMIC DNA]</scope>
    <source>
        <strain evidence="9 10">DJS-2-20</strain>
    </source>
</reference>
<comment type="caution">
    <text evidence="9">The sequence shown here is derived from an EMBL/GenBank/DDBJ whole genome shotgun (WGS) entry which is preliminary data.</text>
</comment>
<keyword evidence="3" id="KW-0479">Metal-binding</keyword>
<feature type="chain" id="PRO_5047417991" evidence="8">
    <location>
        <begin position="31"/>
        <end position="589"/>
    </location>
</feature>
<sequence>MPVLHALCRTRTALACSLLALLPLGGATLAAEPAAPAGSTLDAADAPARCAALREARYAAAGLPGLEVTDAQWRPEGTPHTVPGFGGPPQTRKLPAHCEVLASSAERTGADGQRYAIHLRLRLPLAWNGRFLFQGGGGSNGVVGDALSGSGLDQGYAVLAQDSGHDNARNNDPQRNQELVFGFDPQARADYGHASLKPTAEAGLAWVERFYGRAAKHRYFSGCSKGGQEGMAFAQRYPEVFDGIVAAAPGFALPKAALAEMWDTQQFGRLVADPATGRVELGKLSTAFTGPQLKAVRAAILEACDADDGLADGIVGDTRRCTPAKVRARLVPRTCPSGGSGADCLSPAQIQALEAVLQGPRNKAGQALYSTWFWPSGIDDGGWRIWKIGGEGGMPPALNVLLGSRAMASAFSSPPVALPPGPQAGLDYAMAFDFERDAPAVHAVVAPFTRSAWQDVGMRDPNLSAFQRRGGKLIVPHGESDPVFSLADTIAWFDEANVLAKGRAAEFVRVFPVPGMAHCGGGPATDEYDALAAVVRWVEQGQAPDRIEARAGSRSPWPGRTRPLCPHPLVARYVGKGDPERSESFACKP</sequence>
<accession>A0ABV0FX89</accession>
<keyword evidence="2" id="KW-0719">Serine esterase</keyword>
<evidence type="ECO:0000256" key="1">
    <source>
        <dbReference type="ARBA" id="ARBA00006249"/>
    </source>
</evidence>
<evidence type="ECO:0000256" key="3">
    <source>
        <dbReference type="ARBA" id="ARBA00022723"/>
    </source>
</evidence>
<dbReference type="EMBL" id="JBDPZD010000001">
    <property type="protein sequence ID" value="MEO3690539.1"/>
    <property type="molecule type" value="Genomic_DNA"/>
</dbReference>
<dbReference type="PANTHER" id="PTHR33938">
    <property type="entry name" value="FERULOYL ESTERASE B-RELATED"/>
    <property type="match status" value="1"/>
</dbReference>
<dbReference type="Pfam" id="PF07519">
    <property type="entry name" value="Tannase"/>
    <property type="match status" value="1"/>
</dbReference>
<keyword evidence="4 8" id="KW-0732">Signal</keyword>
<name>A0ABV0FX89_9BURK</name>
<dbReference type="RefSeq" id="WP_347703366.1">
    <property type="nucleotide sequence ID" value="NZ_JBDPZD010000001.1"/>
</dbReference>
<proteinExistence type="inferred from homology"/>
<organism evidence="9 10">
    <name type="scientific">Roseateles paludis</name>
    <dbReference type="NCBI Taxonomy" id="3145238"/>
    <lineage>
        <taxon>Bacteria</taxon>
        <taxon>Pseudomonadati</taxon>
        <taxon>Pseudomonadota</taxon>
        <taxon>Betaproteobacteria</taxon>
        <taxon>Burkholderiales</taxon>
        <taxon>Sphaerotilaceae</taxon>
        <taxon>Roseateles</taxon>
    </lineage>
</organism>
<dbReference type="InterPro" id="IPR029058">
    <property type="entry name" value="AB_hydrolase_fold"/>
</dbReference>
<evidence type="ECO:0000256" key="2">
    <source>
        <dbReference type="ARBA" id="ARBA00022487"/>
    </source>
</evidence>
<evidence type="ECO:0000313" key="10">
    <source>
        <dbReference type="Proteomes" id="UP001495147"/>
    </source>
</evidence>
<dbReference type="Proteomes" id="UP001495147">
    <property type="component" value="Unassembled WGS sequence"/>
</dbReference>
<keyword evidence="5 9" id="KW-0378">Hydrolase</keyword>
<dbReference type="PANTHER" id="PTHR33938:SF15">
    <property type="entry name" value="FERULOYL ESTERASE B-RELATED"/>
    <property type="match status" value="1"/>
</dbReference>
<protein>
    <submittedName>
        <fullName evidence="9">Tannase/feruloyl esterase family alpha/beta hydrolase</fullName>
    </submittedName>
</protein>